<organism evidence="1 2">
    <name type="scientific">Staphylococcus aureus subsp. aureus DR10</name>
    <dbReference type="NCBI Taxonomy" id="1155079"/>
    <lineage>
        <taxon>Bacteria</taxon>
        <taxon>Bacillati</taxon>
        <taxon>Bacillota</taxon>
        <taxon>Bacilli</taxon>
        <taxon>Bacillales</taxon>
        <taxon>Staphylococcaceae</taxon>
        <taxon>Staphylococcus</taxon>
    </lineage>
</organism>
<proteinExistence type="predicted"/>
<dbReference type="AlphaFoldDB" id="A0ABC9Q2R0"/>
<reference evidence="1 2" key="1">
    <citation type="journal article" date="2012" name="MBio">
        <title>Identification of a highly transmissible animal-independent Staphylococcus aureus ST398 clone with distinct genomic and cell adhesion properties.</title>
        <authorList>
            <person name="Uhlemann A.C."/>
            <person name="Porcella S.F."/>
            <person name="Trivedi S."/>
            <person name="Sullivan S.B."/>
            <person name="Hafer C."/>
            <person name="Kennedy A.D."/>
            <person name="Barbian K.D."/>
            <person name="McCarthy A.J."/>
            <person name="Street C."/>
            <person name="Hirschberg D.L."/>
            <person name="Lipkin W.I."/>
            <person name="Lindsay J.A."/>
            <person name="DeLeo F.R."/>
            <person name="Lowy F.D."/>
        </authorList>
    </citation>
    <scope>NUCLEOTIDE SEQUENCE [LARGE SCALE GENOMIC DNA]</scope>
    <source>
        <strain evidence="1 2">DR10</strain>
    </source>
</reference>
<accession>A0ABC9Q2R0</accession>
<evidence type="ECO:0000313" key="2">
    <source>
        <dbReference type="Proteomes" id="UP000003093"/>
    </source>
</evidence>
<name>A0ABC9Q2R0_STAA5</name>
<comment type="caution">
    <text evidence="1">The sequence shown here is derived from an EMBL/GenBank/DDBJ whole genome shotgun (WGS) entry which is preliminary data.</text>
</comment>
<dbReference type="EMBL" id="AIDT01000002">
    <property type="protein sequence ID" value="EIA15144.1"/>
    <property type="molecule type" value="Genomic_DNA"/>
</dbReference>
<dbReference type="Proteomes" id="UP000003093">
    <property type="component" value="Unassembled WGS sequence"/>
</dbReference>
<sequence>MFLKYWYIIFNGEENRVKKSVFKSKQIRELKQLKRKVLVLTMGVLCATQLWQTNNAKALVHESGVNDTKQFTEVTSEEKVITVEHAYINIFKSNSNSNLMEFNILTMGGKSGAMVGYSEIDSSHFTDRDKRAIRRDHVKEAQSLINDYKDTQSYEDLAKATAKVSTLSQSHQNYLNKQIDKVNNKIEKTEKR</sequence>
<protein>
    <submittedName>
        <fullName evidence="1">Extracellular matrix and plasma binding protein</fullName>
    </submittedName>
</protein>
<gene>
    <name evidence="1" type="ORF">ST398NM02_0870</name>
</gene>
<evidence type="ECO:0000313" key="1">
    <source>
        <dbReference type="EMBL" id="EIA15144.1"/>
    </source>
</evidence>